<organism evidence="2 3">
    <name type="scientific">Fluviispira multicolorata</name>
    <dbReference type="NCBI Taxonomy" id="2654512"/>
    <lineage>
        <taxon>Bacteria</taxon>
        <taxon>Pseudomonadati</taxon>
        <taxon>Bdellovibrionota</taxon>
        <taxon>Oligoflexia</taxon>
        <taxon>Silvanigrellales</taxon>
        <taxon>Silvanigrellaceae</taxon>
        <taxon>Fluviispira</taxon>
    </lineage>
</organism>
<dbReference type="EMBL" id="WFLN01000004">
    <property type="protein sequence ID" value="KAB8033354.1"/>
    <property type="molecule type" value="Genomic_DNA"/>
</dbReference>
<evidence type="ECO:0000256" key="1">
    <source>
        <dbReference type="SAM" id="Coils"/>
    </source>
</evidence>
<dbReference type="RefSeq" id="WP_152211440.1">
    <property type="nucleotide sequence ID" value="NZ_WFLN01000004.1"/>
</dbReference>
<reference evidence="2 3" key="1">
    <citation type="submission" date="2019-10" db="EMBL/GenBank/DDBJ databases">
        <title>New genus of Silvanigrellaceae.</title>
        <authorList>
            <person name="Pitt A."/>
            <person name="Hahn M.W."/>
        </authorList>
    </citation>
    <scope>NUCLEOTIDE SEQUENCE [LARGE SCALE GENOMIC DNA]</scope>
    <source>
        <strain evidence="2 3">33A1-SZDP</strain>
    </source>
</reference>
<comment type="caution">
    <text evidence="2">The sequence shown here is derived from an EMBL/GenBank/DDBJ whole genome shotgun (WGS) entry which is preliminary data.</text>
</comment>
<evidence type="ECO:0000313" key="2">
    <source>
        <dbReference type="EMBL" id="KAB8033354.1"/>
    </source>
</evidence>
<proteinExistence type="predicted"/>
<sequence length="95" mass="11184">MKNSTSDAIQSELIGILKSLNRSDLRLVNKPLYYKILEKFVNLLDIADSAREDEKETIIKKEQEYNLFQENKSENENKDTLEFDIQDIKPDGFYH</sequence>
<gene>
    <name evidence="2" type="ORF">GCL57_01245</name>
</gene>
<keyword evidence="1" id="KW-0175">Coiled coil</keyword>
<protein>
    <submittedName>
        <fullName evidence="2">Uncharacterized protein</fullName>
    </submittedName>
</protein>
<dbReference type="AlphaFoldDB" id="A0A833N5G5"/>
<dbReference type="Proteomes" id="UP000442694">
    <property type="component" value="Unassembled WGS sequence"/>
</dbReference>
<keyword evidence="3" id="KW-1185">Reference proteome</keyword>
<accession>A0A833N5G5</accession>
<name>A0A833N5G5_9BACT</name>
<feature type="coiled-coil region" evidence="1">
    <location>
        <begin position="51"/>
        <end position="78"/>
    </location>
</feature>
<evidence type="ECO:0000313" key="3">
    <source>
        <dbReference type="Proteomes" id="UP000442694"/>
    </source>
</evidence>